<keyword evidence="6 10" id="KW-0695">RNA-directed DNA polymerase</keyword>
<evidence type="ECO:0000256" key="7">
    <source>
        <dbReference type="ARBA" id="ARBA00034120"/>
    </source>
</evidence>
<sequence length="595" mass="66370">MSLDDYIPQLARPANVEQLAKALGVATQIFTFIADNSEPERIYRRHLIPKRAVRALPSVPVEDARGIVTLSLDSFDLSKYRVVWEAHSPVIKHAHKSAARVLERYLSRPGALFPHEAAFGYVKGRSTRHNARRHVGAKRLLSADIQDFFPSITLARVELALEAAGLQPAVTNALGRFLTIEGSLPLGLNASPMIANLVATPLDHDLSALAKEWGLTYTRYADDITLSGDGELPTREIIETVLKRHFFRLNKSKFRTSKLGQKHYVTGLSVADKAAPHAPRAMKHKLRQELYYIEKFGFLEHLSRGGEGGTEQHNVNRLDGTVNYVSSIEPRLAHRLRAAWKKVCDENDIAKSFEPRPVIQLRPASWFVDEAEIVHPDGTRLLALCLADVLEPGRLDTELRTLFAEEAGDAFGTADPLSIIQKGLHWSDATWSQREAVVKLIAASPVRVMVAMAPLTSPSEYTTTYTDLLCEILETALKIADDAEIAIHVEENRSKVSKADVQGAVTRAYTELETKNQRRPLQAPEVNIVSKGATPCCCVPDTVLGALHRYAVSRKDGKEGSLAVTLFERLRNHYSVIFDHHANKIYHHRSPFKRW</sequence>
<organism evidence="10 11">
    <name type="scientific">Pseudoxanthomonas mexicana</name>
    <dbReference type="NCBI Taxonomy" id="128785"/>
    <lineage>
        <taxon>Bacteria</taxon>
        <taxon>Pseudomonadati</taxon>
        <taxon>Pseudomonadota</taxon>
        <taxon>Gammaproteobacteria</taxon>
        <taxon>Lysobacterales</taxon>
        <taxon>Lysobacteraceae</taxon>
        <taxon>Pseudoxanthomonas</taxon>
    </lineage>
</organism>
<evidence type="ECO:0000256" key="2">
    <source>
        <dbReference type="ARBA" id="ARBA00022679"/>
    </source>
</evidence>
<comment type="catalytic activity">
    <reaction evidence="8">
        <text>DNA(n) + a 2'-deoxyribonucleoside 5'-triphosphate = DNA(n+1) + diphosphate</text>
        <dbReference type="Rhea" id="RHEA:22508"/>
        <dbReference type="Rhea" id="RHEA-COMP:17339"/>
        <dbReference type="Rhea" id="RHEA-COMP:17340"/>
        <dbReference type="ChEBI" id="CHEBI:33019"/>
        <dbReference type="ChEBI" id="CHEBI:61560"/>
        <dbReference type="ChEBI" id="CHEBI:173112"/>
        <dbReference type="EC" id="2.7.7.49"/>
    </reaction>
</comment>
<reference evidence="10 11" key="1">
    <citation type="submission" date="2020-08" db="EMBL/GenBank/DDBJ databases">
        <title>Streptomycin Non-resistant strain, P. mexicana.</title>
        <authorList>
            <person name="Ganesh-Kumar S."/>
            <person name="Zhe T."/>
            <person name="Yu Z."/>
            <person name="Min Y."/>
        </authorList>
    </citation>
    <scope>NUCLEOTIDE SEQUENCE [LARGE SCALE GENOMIC DNA]</scope>
    <source>
        <strain evidence="10 11">GTZY2</strain>
    </source>
</reference>
<keyword evidence="2" id="KW-0808">Transferase</keyword>
<evidence type="ECO:0000256" key="6">
    <source>
        <dbReference type="ARBA" id="ARBA00022918"/>
    </source>
</evidence>
<gene>
    <name evidence="10" type="ORF">IAE60_12775</name>
</gene>
<dbReference type="InterPro" id="IPR000477">
    <property type="entry name" value="RT_dom"/>
</dbReference>
<dbReference type="Proteomes" id="UP000515838">
    <property type="component" value="Chromosome"/>
</dbReference>
<dbReference type="GO" id="GO:0046872">
    <property type="term" value="F:metal ion binding"/>
    <property type="evidence" value="ECO:0007669"/>
    <property type="project" value="UniProtKB-KW"/>
</dbReference>
<keyword evidence="5" id="KW-0460">Magnesium</keyword>
<proteinExistence type="inferred from homology"/>
<dbReference type="Pfam" id="PF00078">
    <property type="entry name" value="RVT_1"/>
    <property type="match status" value="1"/>
</dbReference>
<keyword evidence="4" id="KW-0479">Metal-binding</keyword>
<keyword evidence="3" id="KW-0548">Nucleotidyltransferase</keyword>
<evidence type="ECO:0000256" key="8">
    <source>
        <dbReference type="ARBA" id="ARBA00048173"/>
    </source>
</evidence>
<evidence type="ECO:0000313" key="10">
    <source>
        <dbReference type="EMBL" id="QNN76812.1"/>
    </source>
</evidence>
<dbReference type="CDD" id="cd03487">
    <property type="entry name" value="RT_Bac_retron_II"/>
    <property type="match status" value="1"/>
</dbReference>
<protein>
    <recommendedName>
        <fullName evidence="1">RNA-directed DNA polymerase</fullName>
        <ecNumber evidence="1">2.7.7.49</ecNumber>
    </recommendedName>
</protein>
<evidence type="ECO:0000256" key="1">
    <source>
        <dbReference type="ARBA" id="ARBA00012493"/>
    </source>
</evidence>
<dbReference type="InterPro" id="IPR051083">
    <property type="entry name" value="GrpII_Intron_Splice-Mob/Def"/>
</dbReference>
<comment type="similarity">
    <text evidence="7">Belongs to the bacterial reverse transcriptase family.</text>
</comment>
<dbReference type="InterPro" id="IPR000123">
    <property type="entry name" value="Reverse_transcriptase_msDNA"/>
</dbReference>
<dbReference type="AlphaFoldDB" id="A0A7G9T9N7"/>
<dbReference type="PANTHER" id="PTHR34047">
    <property type="entry name" value="NUCLEAR INTRON MATURASE 1, MITOCHONDRIAL-RELATED"/>
    <property type="match status" value="1"/>
</dbReference>
<evidence type="ECO:0000313" key="11">
    <source>
        <dbReference type="Proteomes" id="UP000515838"/>
    </source>
</evidence>
<evidence type="ECO:0000256" key="5">
    <source>
        <dbReference type="ARBA" id="ARBA00022842"/>
    </source>
</evidence>
<dbReference type="PRINTS" id="PR00866">
    <property type="entry name" value="RNADNAPOLMS"/>
</dbReference>
<evidence type="ECO:0000256" key="3">
    <source>
        <dbReference type="ARBA" id="ARBA00022695"/>
    </source>
</evidence>
<dbReference type="PANTHER" id="PTHR34047:SF7">
    <property type="entry name" value="RNA-DIRECTED DNA POLYMERASE"/>
    <property type="match status" value="1"/>
</dbReference>
<feature type="domain" description="Reverse transcriptase" evidence="9">
    <location>
        <begin position="114"/>
        <end position="257"/>
    </location>
</feature>
<evidence type="ECO:0000256" key="4">
    <source>
        <dbReference type="ARBA" id="ARBA00022723"/>
    </source>
</evidence>
<dbReference type="EC" id="2.7.7.49" evidence="1"/>
<dbReference type="GeneID" id="81471852"/>
<dbReference type="RefSeq" id="WP_187572543.1">
    <property type="nucleotide sequence ID" value="NZ_CP060731.1"/>
</dbReference>
<dbReference type="EMBL" id="CP060731">
    <property type="protein sequence ID" value="QNN76812.1"/>
    <property type="molecule type" value="Genomic_DNA"/>
</dbReference>
<dbReference type="GO" id="GO:0003964">
    <property type="term" value="F:RNA-directed DNA polymerase activity"/>
    <property type="evidence" value="ECO:0007669"/>
    <property type="project" value="UniProtKB-KW"/>
</dbReference>
<name>A0A7G9T9N7_PSEMX</name>
<accession>A0A7G9T9N7</accession>
<evidence type="ECO:0000259" key="9">
    <source>
        <dbReference type="Pfam" id="PF00078"/>
    </source>
</evidence>
<dbReference type="GO" id="GO:0003723">
    <property type="term" value="F:RNA binding"/>
    <property type="evidence" value="ECO:0007669"/>
    <property type="project" value="InterPro"/>
</dbReference>